<dbReference type="PANTHER" id="PTHR40763:SF5">
    <property type="entry name" value="MEMBRANE PROTEIN"/>
    <property type="match status" value="1"/>
</dbReference>
<evidence type="ECO:0000313" key="2">
    <source>
        <dbReference type="EMBL" id="PCK31185.1"/>
    </source>
</evidence>
<dbReference type="AlphaFoldDB" id="A0A2A5JP33"/>
<dbReference type="InterPro" id="IPR024425">
    <property type="entry name" value="LiaF-like_C"/>
</dbReference>
<gene>
    <name evidence="2" type="ORF">CEX98_14100</name>
</gene>
<dbReference type="Proteomes" id="UP000228621">
    <property type="component" value="Unassembled WGS sequence"/>
</dbReference>
<dbReference type="OrthoDB" id="3625082at2"/>
<comment type="caution">
    <text evidence="2">The sequence shown here is derived from an EMBL/GenBank/DDBJ whole genome shotgun (WGS) entry which is preliminary data.</text>
</comment>
<protein>
    <recommendedName>
        <fullName evidence="1">Cell wall-active antibiotics response LiaF-like C-terminal domain-containing protein</fullName>
    </recommendedName>
</protein>
<dbReference type="PANTHER" id="PTHR40763">
    <property type="entry name" value="MEMBRANE PROTEIN-RELATED"/>
    <property type="match status" value="1"/>
</dbReference>
<evidence type="ECO:0000259" key="1">
    <source>
        <dbReference type="Pfam" id="PF09922"/>
    </source>
</evidence>
<sequence>MPVPLQDRPLESVREEVIDQLILNYSHGELSADAFERRLDEAYNLTDQEHIAALSADLPLKSDPRYHSEKAARLGPKFTASADDAEKIQITSMLGSNYRSGEWVVPKEIHLKNYVGSIELDFTNAIFSHSEVHIHLDCILGSGEIYIPDSVDVITDINNIMGSVENTRNTLATNSQIKQRPRIYIKGRTILGSLEVSVKRSMKAQLKQFADGLKSLFSEQSNAKHHTN</sequence>
<dbReference type="EMBL" id="NKHF01000062">
    <property type="protein sequence ID" value="PCK31185.1"/>
    <property type="molecule type" value="Genomic_DNA"/>
</dbReference>
<dbReference type="RefSeq" id="WP_099642702.1">
    <property type="nucleotide sequence ID" value="NZ_JAQPZX010000001.1"/>
</dbReference>
<feature type="domain" description="Cell wall-active antibiotics response LiaF-like C-terminal" evidence="1">
    <location>
        <begin position="100"/>
        <end position="184"/>
    </location>
</feature>
<proteinExistence type="predicted"/>
<name>A0A2A5JP33_PSEO7</name>
<reference evidence="3" key="1">
    <citation type="journal article" date="2019" name="Genome Announc.">
        <title>Draft Genome Sequence of Pseudoalteromonas piscicida Strain 36Y ROTHPW, an Hypersaline Seawater Isolate from the South Coast of Sonora, Mexico.</title>
        <authorList>
            <person name="Sanchez-Diaz R."/>
            <person name="Molina-Garza Z.J."/>
            <person name="Cruz-Suarez L.E."/>
            <person name="Selvin J."/>
            <person name="Kiran G.S."/>
            <person name="Ibarra-Gamez J.C."/>
            <person name="Gomez-Gil B."/>
            <person name="Galaviz-Silva L."/>
        </authorList>
    </citation>
    <scope>NUCLEOTIDE SEQUENCE [LARGE SCALE GENOMIC DNA]</scope>
    <source>
        <strain evidence="3">36Y_RITHPW</strain>
    </source>
</reference>
<accession>A0A2A5JP33</accession>
<keyword evidence="3" id="KW-1185">Reference proteome</keyword>
<dbReference type="Pfam" id="PF09922">
    <property type="entry name" value="LiaF-like_C"/>
    <property type="match status" value="1"/>
</dbReference>
<evidence type="ECO:0000313" key="3">
    <source>
        <dbReference type="Proteomes" id="UP000228621"/>
    </source>
</evidence>
<organism evidence="2 3">
    <name type="scientific">Pseudoalteromonas piscicida</name>
    <dbReference type="NCBI Taxonomy" id="43662"/>
    <lineage>
        <taxon>Bacteria</taxon>
        <taxon>Pseudomonadati</taxon>
        <taxon>Pseudomonadota</taxon>
        <taxon>Gammaproteobacteria</taxon>
        <taxon>Alteromonadales</taxon>
        <taxon>Pseudoalteromonadaceae</taxon>
        <taxon>Pseudoalteromonas</taxon>
    </lineage>
</organism>